<dbReference type="AlphaFoldDB" id="A0AAV4REX7"/>
<dbReference type="EMBL" id="BPLR01007942">
    <property type="protein sequence ID" value="GIY20873.1"/>
    <property type="molecule type" value="Genomic_DNA"/>
</dbReference>
<dbReference type="Proteomes" id="UP001054945">
    <property type="component" value="Unassembled WGS sequence"/>
</dbReference>
<protein>
    <submittedName>
        <fullName evidence="1">Uncharacterized protein</fullName>
    </submittedName>
</protein>
<evidence type="ECO:0000313" key="2">
    <source>
        <dbReference type="Proteomes" id="UP001054945"/>
    </source>
</evidence>
<comment type="caution">
    <text evidence="1">The sequence shown here is derived from an EMBL/GenBank/DDBJ whole genome shotgun (WGS) entry which is preliminary data.</text>
</comment>
<evidence type="ECO:0000313" key="1">
    <source>
        <dbReference type="EMBL" id="GIY20873.1"/>
    </source>
</evidence>
<organism evidence="1 2">
    <name type="scientific">Caerostris extrusa</name>
    <name type="common">Bark spider</name>
    <name type="synonym">Caerostris bankana</name>
    <dbReference type="NCBI Taxonomy" id="172846"/>
    <lineage>
        <taxon>Eukaryota</taxon>
        <taxon>Metazoa</taxon>
        <taxon>Ecdysozoa</taxon>
        <taxon>Arthropoda</taxon>
        <taxon>Chelicerata</taxon>
        <taxon>Arachnida</taxon>
        <taxon>Araneae</taxon>
        <taxon>Araneomorphae</taxon>
        <taxon>Entelegynae</taxon>
        <taxon>Araneoidea</taxon>
        <taxon>Araneidae</taxon>
        <taxon>Caerostris</taxon>
    </lineage>
</organism>
<keyword evidence="2" id="KW-1185">Reference proteome</keyword>
<name>A0AAV4REX7_CAEEX</name>
<reference evidence="1 2" key="1">
    <citation type="submission" date="2021-06" db="EMBL/GenBank/DDBJ databases">
        <title>Caerostris extrusa draft genome.</title>
        <authorList>
            <person name="Kono N."/>
            <person name="Arakawa K."/>
        </authorList>
    </citation>
    <scope>NUCLEOTIDE SEQUENCE [LARGE SCALE GENOMIC DNA]</scope>
</reference>
<gene>
    <name evidence="1" type="ORF">CEXT_393941</name>
</gene>
<sequence length="139" mass="16006">MYFTFYRLGSENSGRKADSQLDRKGKAAAFIELDASVAPVFANFEADYEIGYQMYFTFYRLGSENRRRKAGSQLDRKGKADAFSELDASVAPVFASICADRYLFDPRGPRPRDIDPRDVCVDQRFRSMQLVIYYSRQYG</sequence>
<accession>A0AAV4REX7</accession>
<proteinExistence type="predicted"/>